<dbReference type="EMBL" id="FNKQ01000002">
    <property type="protein sequence ID" value="SDQ46379.1"/>
    <property type="molecule type" value="Genomic_DNA"/>
</dbReference>
<dbReference type="InterPro" id="IPR055552">
    <property type="entry name" value="DUF7128"/>
</dbReference>
<evidence type="ECO:0000259" key="1">
    <source>
        <dbReference type="Pfam" id="PF23447"/>
    </source>
</evidence>
<proteinExistence type="predicted"/>
<evidence type="ECO:0000313" key="3">
    <source>
        <dbReference type="Proteomes" id="UP000199289"/>
    </source>
</evidence>
<protein>
    <recommendedName>
        <fullName evidence="1">DUF7128 domain-containing protein</fullName>
    </recommendedName>
</protein>
<gene>
    <name evidence="2" type="ORF">SAMN05216278_1615</name>
</gene>
<name>A0A1H1B367_9EURY</name>
<evidence type="ECO:0000313" key="2">
    <source>
        <dbReference type="EMBL" id="SDQ46379.1"/>
    </source>
</evidence>
<dbReference type="Pfam" id="PF23447">
    <property type="entry name" value="DUF7128"/>
    <property type="match status" value="1"/>
</dbReference>
<feature type="domain" description="DUF7128" evidence="1">
    <location>
        <begin position="1"/>
        <end position="44"/>
    </location>
</feature>
<sequence>MVSTTERDDMTWYQCDGCGLLFDTKQEAEQHEGNCDTESPSYLQ</sequence>
<accession>A0A1H1B367</accession>
<reference evidence="3" key="1">
    <citation type="submission" date="2016-10" db="EMBL/GenBank/DDBJ databases">
        <authorList>
            <person name="Varghese N."/>
            <person name="Submissions S."/>
        </authorList>
    </citation>
    <scope>NUCLEOTIDE SEQUENCE [LARGE SCALE GENOMIC DNA]</scope>
    <source>
        <strain evidence="3">CGMCC 1.12397</strain>
    </source>
</reference>
<organism evidence="2 3">
    <name type="scientific">Halopelagius longus</name>
    <dbReference type="NCBI Taxonomy" id="1236180"/>
    <lineage>
        <taxon>Archaea</taxon>
        <taxon>Methanobacteriati</taxon>
        <taxon>Methanobacteriota</taxon>
        <taxon>Stenosarchaea group</taxon>
        <taxon>Halobacteria</taxon>
        <taxon>Halobacteriales</taxon>
        <taxon>Haloferacaceae</taxon>
    </lineage>
</organism>
<dbReference type="Proteomes" id="UP000199289">
    <property type="component" value="Unassembled WGS sequence"/>
</dbReference>
<dbReference type="AlphaFoldDB" id="A0A1H1B367"/>
<dbReference type="RefSeq" id="WP_258555417.1">
    <property type="nucleotide sequence ID" value="NZ_FNKQ01000002.1"/>
</dbReference>